<evidence type="ECO:0000256" key="4">
    <source>
        <dbReference type="ARBA" id="ARBA00025742"/>
    </source>
</evidence>
<keyword evidence="3" id="KW-0408">Iron</keyword>
<comment type="similarity">
    <text evidence="4">Belongs to the cyclic nucleotide phosphodiesterase class-III family.</text>
</comment>
<sequence length="324" mass="35051">MKIKNTHLDALFVVSGDITDTGEPTAWQAVCDAMHEFHDHIVIAPGNHDLNIVGYGAWSLAFVGDKPDWSGRWNRMAEYMNAACCLMGARSTVWCKGGMVDLATAWGAIASADGSNNAKFRETESLFPLIVSAPDMEGAQFVVWNTVRSSSLAFNNSFGEVGDRQLNNFMAIRKSQQHASTRFIHIMHHKLALPEHRLIMNSDGSGWPRIRDAVKSAVQRVGMVMHDANKVVAALRGEIDSLVLHGHHHAAFWGEIDSASGAGGVMQVVSAPSTSLGVEFFTASPAMSNVTQAGPRTCSYEILTIEATALGLRLAAPPARFPLP</sequence>
<dbReference type="InterPro" id="IPR004843">
    <property type="entry name" value="Calcineurin-like_PHP"/>
</dbReference>
<dbReference type="AlphaFoldDB" id="A0A2G8THS9"/>
<dbReference type="InterPro" id="IPR029052">
    <property type="entry name" value="Metallo-depent_PP-like"/>
</dbReference>
<dbReference type="GO" id="GO:0016787">
    <property type="term" value="F:hydrolase activity"/>
    <property type="evidence" value="ECO:0007669"/>
    <property type="project" value="UniProtKB-KW"/>
</dbReference>
<accession>A0A2G8THS9</accession>
<gene>
    <name evidence="6" type="ORF">CR105_05700</name>
</gene>
<evidence type="ECO:0000256" key="1">
    <source>
        <dbReference type="ARBA" id="ARBA00022723"/>
    </source>
</evidence>
<dbReference type="PANTHER" id="PTHR42988:SF2">
    <property type="entry name" value="CYCLIC NUCLEOTIDE PHOSPHODIESTERASE CBUA0032-RELATED"/>
    <property type="match status" value="1"/>
</dbReference>
<dbReference type="Pfam" id="PF00149">
    <property type="entry name" value="Metallophos"/>
    <property type="match status" value="1"/>
</dbReference>
<evidence type="ECO:0000313" key="7">
    <source>
        <dbReference type="Proteomes" id="UP000230390"/>
    </source>
</evidence>
<dbReference type="EMBL" id="PDOC01000003">
    <property type="protein sequence ID" value="PIL45584.1"/>
    <property type="molecule type" value="Genomic_DNA"/>
</dbReference>
<reference evidence="6 7" key="1">
    <citation type="submission" date="2017-10" db="EMBL/GenBank/DDBJ databases">
        <title>Massilia psychrophilum sp. nov., a novel purple-pigmented bacterium isolated from Tianshan glacier, Xinjiang Municipality, China.</title>
        <authorList>
            <person name="Wang H."/>
        </authorList>
    </citation>
    <scope>NUCLEOTIDE SEQUENCE [LARGE SCALE GENOMIC DNA]</scope>
    <source>
        <strain evidence="6 7">JCM 30074</strain>
    </source>
</reference>
<name>A0A2G8THS9_9BURK</name>
<dbReference type="Proteomes" id="UP000230390">
    <property type="component" value="Unassembled WGS sequence"/>
</dbReference>
<dbReference type="InterPro" id="IPR050884">
    <property type="entry name" value="CNP_phosphodiesterase-III"/>
</dbReference>
<evidence type="ECO:0000256" key="2">
    <source>
        <dbReference type="ARBA" id="ARBA00022801"/>
    </source>
</evidence>
<dbReference type="OrthoDB" id="7235496at2"/>
<keyword evidence="7" id="KW-1185">Reference proteome</keyword>
<keyword evidence="1" id="KW-0479">Metal-binding</keyword>
<feature type="domain" description="Calcineurin-like phosphoesterase" evidence="5">
    <location>
        <begin position="10"/>
        <end position="96"/>
    </location>
</feature>
<proteinExistence type="inferred from homology"/>
<keyword evidence="2" id="KW-0378">Hydrolase</keyword>
<dbReference type="PANTHER" id="PTHR42988">
    <property type="entry name" value="PHOSPHOHYDROLASE"/>
    <property type="match status" value="1"/>
</dbReference>
<evidence type="ECO:0000256" key="3">
    <source>
        <dbReference type="ARBA" id="ARBA00023004"/>
    </source>
</evidence>
<dbReference type="SUPFAM" id="SSF56300">
    <property type="entry name" value="Metallo-dependent phosphatases"/>
    <property type="match status" value="1"/>
</dbReference>
<evidence type="ECO:0000313" key="6">
    <source>
        <dbReference type="EMBL" id="PIL45584.1"/>
    </source>
</evidence>
<dbReference type="Gene3D" id="3.60.21.10">
    <property type="match status" value="1"/>
</dbReference>
<comment type="caution">
    <text evidence="6">The sequence shown here is derived from an EMBL/GenBank/DDBJ whole genome shotgun (WGS) entry which is preliminary data.</text>
</comment>
<evidence type="ECO:0000259" key="5">
    <source>
        <dbReference type="Pfam" id="PF00149"/>
    </source>
</evidence>
<protein>
    <recommendedName>
        <fullName evidence="5">Calcineurin-like phosphoesterase domain-containing protein</fullName>
    </recommendedName>
</protein>
<organism evidence="6 7">
    <name type="scientific">Massilia eurypsychrophila</name>
    <dbReference type="NCBI Taxonomy" id="1485217"/>
    <lineage>
        <taxon>Bacteria</taxon>
        <taxon>Pseudomonadati</taxon>
        <taxon>Pseudomonadota</taxon>
        <taxon>Betaproteobacteria</taxon>
        <taxon>Burkholderiales</taxon>
        <taxon>Oxalobacteraceae</taxon>
        <taxon>Telluria group</taxon>
        <taxon>Massilia</taxon>
    </lineage>
</organism>
<dbReference type="GO" id="GO:0046872">
    <property type="term" value="F:metal ion binding"/>
    <property type="evidence" value="ECO:0007669"/>
    <property type="project" value="UniProtKB-KW"/>
</dbReference>